<dbReference type="EMBL" id="UYSU01033873">
    <property type="protein sequence ID" value="VDL93222.1"/>
    <property type="molecule type" value="Genomic_DNA"/>
</dbReference>
<dbReference type="AlphaFoldDB" id="A0A3P7C4N7"/>
<sequence length="89" mass="9978">MPYQLSIKGDLPTMVITGEVVTKNTDSELLLRLRNRNECILNPFTMINKRESLVPVVTLPPAPIAYVKFAAVKKVVVGSRYDCRLQVFG</sequence>
<dbReference type="Proteomes" id="UP000275846">
    <property type="component" value="Unassembled WGS sequence"/>
</dbReference>
<protein>
    <submittedName>
        <fullName evidence="1">Uncharacterized protein</fullName>
    </submittedName>
</protein>
<accession>A0A3P7C4N7</accession>
<name>A0A3P7C4N7_SCHSO</name>
<keyword evidence="2" id="KW-1185">Reference proteome</keyword>
<reference evidence="1 2" key="1">
    <citation type="submission" date="2018-11" db="EMBL/GenBank/DDBJ databases">
        <authorList>
            <consortium name="Pathogen Informatics"/>
        </authorList>
    </citation>
    <scope>NUCLEOTIDE SEQUENCE [LARGE SCALE GENOMIC DNA]</scope>
    <source>
        <strain evidence="1 2">NST_G2</strain>
    </source>
</reference>
<proteinExistence type="predicted"/>
<evidence type="ECO:0000313" key="2">
    <source>
        <dbReference type="Proteomes" id="UP000275846"/>
    </source>
</evidence>
<organism evidence="1 2">
    <name type="scientific">Schistocephalus solidus</name>
    <name type="common">Tapeworm</name>
    <dbReference type="NCBI Taxonomy" id="70667"/>
    <lineage>
        <taxon>Eukaryota</taxon>
        <taxon>Metazoa</taxon>
        <taxon>Spiralia</taxon>
        <taxon>Lophotrochozoa</taxon>
        <taxon>Platyhelminthes</taxon>
        <taxon>Cestoda</taxon>
        <taxon>Eucestoda</taxon>
        <taxon>Diphyllobothriidea</taxon>
        <taxon>Diphyllobothriidae</taxon>
        <taxon>Schistocephalus</taxon>
    </lineage>
</organism>
<gene>
    <name evidence="1" type="ORF">SSLN_LOCUS6837</name>
</gene>
<evidence type="ECO:0000313" key="1">
    <source>
        <dbReference type="EMBL" id="VDL93222.1"/>
    </source>
</evidence>